<feature type="compositionally biased region" description="Gly residues" evidence="1">
    <location>
        <begin position="77"/>
        <end position="87"/>
    </location>
</feature>
<dbReference type="EMBL" id="BJTG01000001">
    <property type="protein sequence ID" value="GEJ55721.1"/>
    <property type="molecule type" value="Genomic_DNA"/>
</dbReference>
<reference evidence="4" key="1">
    <citation type="journal article" date="2020" name="Appl. Environ. Microbiol.">
        <title>Diazotrophic Anaeromyxobacter Isolates from Soils.</title>
        <authorList>
            <person name="Masuda Y."/>
            <person name="Yamanaka H."/>
            <person name="Xu Z.X."/>
            <person name="Shiratori Y."/>
            <person name="Aono T."/>
            <person name="Amachi S."/>
            <person name="Senoo K."/>
            <person name="Itoh H."/>
        </authorList>
    </citation>
    <scope>NUCLEOTIDE SEQUENCE [LARGE SCALE GENOMIC DNA]</scope>
    <source>
        <strain evidence="4">R267</strain>
    </source>
</reference>
<dbReference type="Pfam" id="PF09723">
    <property type="entry name" value="Zn_ribbon_8"/>
    <property type="match status" value="1"/>
</dbReference>
<comment type="caution">
    <text evidence="3">The sequence shown here is derived from an EMBL/GenBank/DDBJ whole genome shotgun (WGS) entry which is preliminary data.</text>
</comment>
<dbReference type="PANTHER" id="PTHR34404:SF3">
    <property type="entry name" value="REGULATORY PROTEIN, FMDB FAMILY"/>
    <property type="match status" value="1"/>
</dbReference>
<accession>A0A7I9VH52</accession>
<organism evidence="3 4">
    <name type="scientific">Anaeromyxobacter diazotrophicus</name>
    <dbReference type="NCBI Taxonomy" id="2590199"/>
    <lineage>
        <taxon>Bacteria</taxon>
        <taxon>Pseudomonadati</taxon>
        <taxon>Myxococcota</taxon>
        <taxon>Myxococcia</taxon>
        <taxon>Myxococcales</taxon>
        <taxon>Cystobacterineae</taxon>
        <taxon>Anaeromyxobacteraceae</taxon>
        <taxon>Anaeromyxobacter</taxon>
    </lineage>
</organism>
<dbReference type="NCBIfam" id="TIGR02605">
    <property type="entry name" value="CxxC_CxxC_SSSS"/>
    <property type="match status" value="1"/>
</dbReference>
<dbReference type="Proteomes" id="UP000503640">
    <property type="component" value="Unassembled WGS sequence"/>
</dbReference>
<gene>
    <name evidence="3" type="ORF">AMYX_04620</name>
</gene>
<feature type="region of interest" description="Disordered" evidence="1">
    <location>
        <begin position="1"/>
        <end position="23"/>
    </location>
</feature>
<protein>
    <recommendedName>
        <fullName evidence="2">Putative regulatory protein FmdB zinc ribbon domain-containing protein</fullName>
    </recommendedName>
</protein>
<sequence length="87" mass="8985">MEGLESKGPSPAPTGVGHRPDDSTMPIYEYACEQCHEVFEELVVRRSDEGEVRCPACSSATVARVMSKPAQSRSGGSSAGGGCGPVG</sequence>
<feature type="domain" description="Putative regulatory protein FmdB zinc ribbon" evidence="2">
    <location>
        <begin position="25"/>
        <end position="67"/>
    </location>
</feature>
<evidence type="ECO:0000313" key="4">
    <source>
        <dbReference type="Proteomes" id="UP000503640"/>
    </source>
</evidence>
<dbReference type="AlphaFoldDB" id="A0A7I9VH52"/>
<evidence type="ECO:0000256" key="1">
    <source>
        <dbReference type="SAM" id="MobiDB-lite"/>
    </source>
</evidence>
<name>A0A7I9VH52_9BACT</name>
<evidence type="ECO:0000313" key="3">
    <source>
        <dbReference type="EMBL" id="GEJ55721.1"/>
    </source>
</evidence>
<feature type="region of interest" description="Disordered" evidence="1">
    <location>
        <begin position="66"/>
        <end position="87"/>
    </location>
</feature>
<evidence type="ECO:0000259" key="2">
    <source>
        <dbReference type="SMART" id="SM00834"/>
    </source>
</evidence>
<keyword evidence="4" id="KW-1185">Reference proteome</keyword>
<dbReference type="PANTHER" id="PTHR34404">
    <property type="entry name" value="REGULATORY PROTEIN, FMDB FAMILY"/>
    <property type="match status" value="1"/>
</dbReference>
<proteinExistence type="predicted"/>
<dbReference type="SMART" id="SM00834">
    <property type="entry name" value="CxxC_CXXC_SSSS"/>
    <property type="match status" value="1"/>
</dbReference>
<dbReference type="InterPro" id="IPR013429">
    <property type="entry name" value="Regulatory_FmdB_Zinc_ribbon"/>
</dbReference>